<proteinExistence type="predicted"/>
<organism evidence="2 3">
    <name type="scientific">Motilibacter rhizosphaerae</name>
    <dbReference type="NCBI Taxonomy" id="598652"/>
    <lineage>
        <taxon>Bacteria</taxon>
        <taxon>Bacillati</taxon>
        <taxon>Actinomycetota</taxon>
        <taxon>Actinomycetes</taxon>
        <taxon>Motilibacterales</taxon>
        <taxon>Motilibacteraceae</taxon>
        <taxon>Motilibacter</taxon>
    </lineage>
</organism>
<dbReference type="InterPro" id="IPR010753">
    <property type="entry name" value="DUF1330"/>
</dbReference>
<dbReference type="Pfam" id="PF07045">
    <property type="entry name" value="DUF1330"/>
    <property type="match status" value="1"/>
</dbReference>
<accession>A0A4Q7NG35</accession>
<dbReference type="Gene3D" id="3.30.70.100">
    <property type="match status" value="1"/>
</dbReference>
<dbReference type="EMBL" id="SGXD01000004">
    <property type="protein sequence ID" value="RZS82759.1"/>
    <property type="molecule type" value="Genomic_DNA"/>
</dbReference>
<protein>
    <submittedName>
        <fullName evidence="2">Uncharacterized protein (DUF1330 family)</fullName>
    </submittedName>
</protein>
<evidence type="ECO:0000313" key="2">
    <source>
        <dbReference type="EMBL" id="RZS82759.1"/>
    </source>
</evidence>
<evidence type="ECO:0000313" key="3">
    <source>
        <dbReference type="Proteomes" id="UP000293638"/>
    </source>
</evidence>
<dbReference type="SUPFAM" id="SSF54909">
    <property type="entry name" value="Dimeric alpha+beta barrel"/>
    <property type="match status" value="1"/>
</dbReference>
<reference evidence="2 3" key="1">
    <citation type="submission" date="2019-02" db="EMBL/GenBank/DDBJ databases">
        <title>Genomic Encyclopedia of Type Strains, Phase IV (KMG-IV): sequencing the most valuable type-strain genomes for metagenomic binning, comparative biology and taxonomic classification.</title>
        <authorList>
            <person name="Goeker M."/>
        </authorList>
    </citation>
    <scope>NUCLEOTIDE SEQUENCE [LARGE SCALE GENOMIC DNA]</scope>
    <source>
        <strain evidence="2 3">DSM 45622</strain>
    </source>
</reference>
<keyword evidence="3" id="KW-1185">Reference proteome</keyword>
<dbReference type="InterPro" id="IPR011008">
    <property type="entry name" value="Dimeric_a/b-barrel"/>
</dbReference>
<dbReference type="AlphaFoldDB" id="A0A4Q7NG35"/>
<feature type="domain" description="DUF1330" evidence="1">
    <location>
        <begin position="3"/>
        <end position="96"/>
    </location>
</feature>
<comment type="caution">
    <text evidence="2">The sequence shown here is derived from an EMBL/GenBank/DDBJ whole genome shotgun (WGS) entry which is preliminary data.</text>
</comment>
<dbReference type="Proteomes" id="UP000293638">
    <property type="component" value="Unassembled WGS sequence"/>
</dbReference>
<dbReference type="RefSeq" id="WP_130493905.1">
    <property type="nucleotide sequence ID" value="NZ_SGXD01000004.1"/>
</dbReference>
<evidence type="ECO:0000259" key="1">
    <source>
        <dbReference type="Pfam" id="PF07045"/>
    </source>
</evidence>
<gene>
    <name evidence="2" type="ORF">EV189_3154</name>
</gene>
<name>A0A4Q7NG35_9ACTN</name>
<sequence>MPKGYWVSIYRVVSDPDRLAAYNALAGPAVRAAGGRTVVRGGRIVAHEAGTAVRTVLVEFESFDEAVAAYGSAAYQEALAALGDGAEREFRIVEGVD</sequence>
<dbReference type="OrthoDB" id="121598at2"/>